<dbReference type="SUPFAM" id="SSF54637">
    <property type="entry name" value="Thioesterase/thiol ester dehydrase-isomerase"/>
    <property type="match status" value="1"/>
</dbReference>
<evidence type="ECO:0000259" key="4">
    <source>
        <dbReference type="PROSITE" id="PS51770"/>
    </source>
</evidence>
<organism evidence="5 6">
    <name type="scientific">Pacificimonas flava</name>
    <dbReference type="NCBI Taxonomy" id="1234595"/>
    <lineage>
        <taxon>Bacteria</taxon>
        <taxon>Pseudomonadati</taxon>
        <taxon>Pseudomonadota</taxon>
        <taxon>Alphaproteobacteria</taxon>
        <taxon>Sphingomonadales</taxon>
        <taxon>Sphingosinicellaceae</taxon>
        <taxon>Pacificimonas</taxon>
    </lineage>
</organism>
<dbReference type="InterPro" id="IPR029069">
    <property type="entry name" value="HotDog_dom_sf"/>
</dbReference>
<evidence type="ECO:0000256" key="1">
    <source>
        <dbReference type="ARBA" id="ARBA00010458"/>
    </source>
</evidence>
<dbReference type="InterPro" id="IPR006683">
    <property type="entry name" value="Thioestr_dom"/>
</dbReference>
<dbReference type="EMBL" id="AMRV01000006">
    <property type="protein sequence ID" value="EMD82654.1"/>
    <property type="molecule type" value="Genomic_DNA"/>
</dbReference>
<dbReference type="GO" id="GO:0009062">
    <property type="term" value="P:fatty acid catabolic process"/>
    <property type="evidence" value="ECO:0007669"/>
    <property type="project" value="TreeGrafter"/>
</dbReference>
<dbReference type="AlphaFoldDB" id="M2T7Z9"/>
<proteinExistence type="inferred from homology"/>
<dbReference type="InterPro" id="IPR033120">
    <property type="entry name" value="HOTDOG_ACOT"/>
</dbReference>
<evidence type="ECO:0000313" key="6">
    <source>
        <dbReference type="Proteomes" id="UP000011717"/>
    </source>
</evidence>
<comment type="similarity">
    <text evidence="1">Belongs to the acyl coenzyme A hydrolase family.</text>
</comment>
<dbReference type="GO" id="GO:0006637">
    <property type="term" value="P:acyl-CoA metabolic process"/>
    <property type="evidence" value="ECO:0007669"/>
    <property type="project" value="TreeGrafter"/>
</dbReference>
<dbReference type="PANTHER" id="PTHR11049">
    <property type="entry name" value="ACYL COENZYME A THIOESTER HYDROLASE"/>
    <property type="match status" value="1"/>
</dbReference>
<dbReference type="GO" id="GO:0052816">
    <property type="term" value="F:long-chain fatty acyl-CoA hydrolase activity"/>
    <property type="evidence" value="ECO:0007669"/>
    <property type="project" value="TreeGrafter"/>
</dbReference>
<dbReference type="Gene3D" id="3.10.129.10">
    <property type="entry name" value="Hotdog Thioesterase"/>
    <property type="match status" value="1"/>
</dbReference>
<accession>M2T7Z9</accession>
<gene>
    <name evidence="5" type="ORF">C725_2041</name>
</gene>
<comment type="caution">
    <text evidence="5">The sequence shown here is derived from an EMBL/GenBank/DDBJ whole genome shotgun (WGS) entry which is preliminary data.</text>
</comment>
<dbReference type="Pfam" id="PF03061">
    <property type="entry name" value="4HBT"/>
    <property type="match status" value="1"/>
</dbReference>
<dbReference type="GO" id="GO:0005829">
    <property type="term" value="C:cytosol"/>
    <property type="evidence" value="ECO:0007669"/>
    <property type="project" value="TreeGrafter"/>
</dbReference>
<keyword evidence="2 3" id="KW-0378">Hydrolase</keyword>
<keyword evidence="6" id="KW-1185">Reference proteome</keyword>
<feature type="domain" description="HotDog ACOT-type" evidence="4">
    <location>
        <begin position="11"/>
        <end position="123"/>
    </location>
</feature>
<evidence type="ECO:0000256" key="2">
    <source>
        <dbReference type="ARBA" id="ARBA00022801"/>
    </source>
</evidence>
<dbReference type="CDD" id="cd03442">
    <property type="entry name" value="BFIT_BACH"/>
    <property type="match status" value="1"/>
</dbReference>
<dbReference type="Proteomes" id="UP000011717">
    <property type="component" value="Unassembled WGS sequence"/>
</dbReference>
<reference evidence="5 6" key="1">
    <citation type="journal article" date="2013" name="Genome Announc.">
        <title>Draft Genome Sequence of Strain JLT2015T, Belonging to the Family Sphingomonadaceae of the Alphaproteobacteria.</title>
        <authorList>
            <person name="Tang K."/>
            <person name="Liu K."/>
            <person name="Li S."/>
            <person name="Jiao N."/>
        </authorList>
    </citation>
    <scope>NUCLEOTIDE SEQUENCE [LARGE SCALE GENOMIC DNA]</scope>
    <source>
        <strain evidence="5 6">JLT2015</strain>
    </source>
</reference>
<sequence length="140" mass="15346">MTGHPKEDLPPEREPVIRVTAMPADANPYGDIFGGWLMSQMDLAAGAVAARHANGRAVTVAADKMAFHRPVFVGDEVSVYAELVAVGRTSMQVEVQAWRRARHSDERNKVTQARFSFVAVAEDRRSRPVPPLPGLREAAE</sequence>
<evidence type="ECO:0000313" key="5">
    <source>
        <dbReference type="EMBL" id="EMD82654.1"/>
    </source>
</evidence>
<dbReference type="PROSITE" id="PS51770">
    <property type="entry name" value="HOTDOG_ACOT"/>
    <property type="match status" value="1"/>
</dbReference>
<dbReference type="PANTHER" id="PTHR11049:SF5">
    <property type="entry name" value="ACYL-COA THIOESTER HYDROLASE YCIA"/>
    <property type="match status" value="1"/>
</dbReference>
<dbReference type="InterPro" id="IPR040170">
    <property type="entry name" value="Cytosol_ACT"/>
</dbReference>
<protein>
    <submittedName>
        <fullName evidence="5">Cytosolic long-chain acyl-CoA thioester hydrolase family protein</fullName>
    </submittedName>
</protein>
<dbReference type="PATRIC" id="fig|1234595.3.peg.2042"/>
<evidence type="ECO:0000256" key="3">
    <source>
        <dbReference type="PROSITE-ProRule" id="PRU01106"/>
    </source>
</evidence>
<name>M2T7Z9_9SPHN</name>